<proteinExistence type="predicted"/>
<dbReference type="Proteomes" id="UP000190037">
    <property type="component" value="Unassembled WGS sequence"/>
</dbReference>
<dbReference type="NCBIfam" id="TIGR03083">
    <property type="entry name" value="maleylpyruvate isomerase family mycothiol-dependent enzyme"/>
    <property type="match status" value="1"/>
</dbReference>
<sequence length="246" mass="26817">MDIATHLDMLRADGESLARAAERAGLDAEVPSCPDWRVHDLLEHLGGVHRWAAYIVGSGSVERPSREDTADLFRAPTDRDLFEWYRSTHADLLETLGTAAPDAPGWTFFEAPSTVAFWARRQAHETAVHRVDAELAAGLPSAVPTDFAADGIDELLCGFLAHARNKGAADPPLSIAVTPDDASAAWTMRIGTADRRVVRAAEPADLTVSGPAERLYLLLWNRADTTGCRLDGDLEVLSHWRESTKI</sequence>
<dbReference type="Pfam" id="PF11716">
    <property type="entry name" value="MDMPI_N"/>
    <property type="match status" value="1"/>
</dbReference>
<dbReference type="STRING" id="159449.B4N89_05515"/>
<accession>A0A1T3NUX2</accession>
<dbReference type="OrthoDB" id="3671213at2"/>
<dbReference type="GO" id="GO:0005886">
    <property type="term" value="C:plasma membrane"/>
    <property type="evidence" value="ECO:0007669"/>
    <property type="project" value="TreeGrafter"/>
</dbReference>
<feature type="domain" description="Mycothiol-dependent maleylpyruvate isomerase metal-binding" evidence="2">
    <location>
        <begin position="11"/>
        <end position="133"/>
    </location>
</feature>
<dbReference type="InterPro" id="IPR024344">
    <property type="entry name" value="MDMPI_metal-binding"/>
</dbReference>
<evidence type="ECO:0008006" key="5">
    <source>
        <dbReference type="Google" id="ProtNLM"/>
    </source>
</evidence>
<gene>
    <name evidence="3" type="ORF">B4N89_05515</name>
</gene>
<dbReference type="PANTHER" id="PTHR40758:SF1">
    <property type="entry name" value="CONSERVED PROTEIN"/>
    <property type="match status" value="1"/>
</dbReference>
<dbReference type="Pfam" id="PF07398">
    <property type="entry name" value="MDMPI_C"/>
    <property type="match status" value="1"/>
</dbReference>
<dbReference type="GO" id="GO:0046872">
    <property type="term" value="F:metal ion binding"/>
    <property type="evidence" value="ECO:0007669"/>
    <property type="project" value="InterPro"/>
</dbReference>
<organism evidence="3 4">
    <name type="scientific">Embleya scabrispora</name>
    <dbReference type="NCBI Taxonomy" id="159449"/>
    <lineage>
        <taxon>Bacteria</taxon>
        <taxon>Bacillati</taxon>
        <taxon>Actinomycetota</taxon>
        <taxon>Actinomycetes</taxon>
        <taxon>Kitasatosporales</taxon>
        <taxon>Streptomycetaceae</taxon>
        <taxon>Embleya</taxon>
    </lineage>
</organism>
<keyword evidence="4" id="KW-1185">Reference proteome</keyword>
<evidence type="ECO:0000313" key="3">
    <source>
        <dbReference type="EMBL" id="OPC80480.1"/>
    </source>
</evidence>
<dbReference type="SUPFAM" id="SSF109854">
    <property type="entry name" value="DinB/YfiT-like putative metalloenzymes"/>
    <property type="match status" value="1"/>
</dbReference>
<dbReference type="InterPro" id="IPR017517">
    <property type="entry name" value="Maleyloyr_isom"/>
</dbReference>
<feature type="domain" description="MDMPI C-terminal" evidence="1">
    <location>
        <begin position="146"/>
        <end position="238"/>
    </location>
</feature>
<dbReference type="InterPro" id="IPR010872">
    <property type="entry name" value="MDMPI_C-term_domain"/>
</dbReference>
<evidence type="ECO:0000259" key="2">
    <source>
        <dbReference type="Pfam" id="PF11716"/>
    </source>
</evidence>
<protein>
    <recommendedName>
        <fullName evidence="5">Maleylpyruvate isomerase family mycothiol-dependent enzyme</fullName>
    </recommendedName>
</protein>
<evidence type="ECO:0000259" key="1">
    <source>
        <dbReference type="Pfam" id="PF07398"/>
    </source>
</evidence>
<dbReference type="AlphaFoldDB" id="A0A1T3NUX2"/>
<dbReference type="EMBL" id="MWQN01000001">
    <property type="protein sequence ID" value="OPC80480.1"/>
    <property type="molecule type" value="Genomic_DNA"/>
</dbReference>
<dbReference type="PANTHER" id="PTHR40758">
    <property type="entry name" value="CONSERVED PROTEIN"/>
    <property type="match status" value="1"/>
</dbReference>
<name>A0A1T3NUX2_9ACTN</name>
<dbReference type="InterPro" id="IPR034660">
    <property type="entry name" value="DinB/YfiT-like"/>
</dbReference>
<evidence type="ECO:0000313" key="4">
    <source>
        <dbReference type="Proteomes" id="UP000190037"/>
    </source>
</evidence>
<comment type="caution">
    <text evidence="3">The sequence shown here is derived from an EMBL/GenBank/DDBJ whole genome shotgun (WGS) entry which is preliminary data.</text>
</comment>
<dbReference type="RefSeq" id="WP_078974738.1">
    <property type="nucleotide sequence ID" value="NZ_MWQN01000001.1"/>
</dbReference>
<reference evidence="3 4" key="1">
    <citation type="submission" date="2017-03" db="EMBL/GenBank/DDBJ databases">
        <title>Draft genome sequence of Streptomyces scabrisporus NF3, endophyte isolated from Amphipterygium adstringens.</title>
        <authorList>
            <person name="Vazquez M."/>
            <person name="Ceapa C.D."/>
            <person name="Rodriguez Luna D."/>
            <person name="Sanchez Esquivel S."/>
        </authorList>
    </citation>
    <scope>NUCLEOTIDE SEQUENCE [LARGE SCALE GENOMIC DNA]</scope>
    <source>
        <strain evidence="3 4">NF3</strain>
    </source>
</reference>